<gene>
    <name evidence="2" type="ORF">CUMW_204680</name>
</gene>
<evidence type="ECO:0000256" key="1">
    <source>
        <dbReference type="SAM" id="SignalP"/>
    </source>
</evidence>
<protein>
    <submittedName>
        <fullName evidence="2">Uncharacterized protein</fullName>
    </submittedName>
</protein>
<dbReference type="Proteomes" id="UP000236630">
    <property type="component" value="Unassembled WGS sequence"/>
</dbReference>
<dbReference type="AlphaFoldDB" id="A0A2H5Q809"/>
<keyword evidence="1" id="KW-0732">Signal</keyword>
<sequence length="101" mass="11176">MGFREAFHSLNLQDAHWIRPLLLVNFILLFLSEGNNTLAGVGSSIRAPPSSETAKQGKQVPAFYGITDFAEVYSFIGSSFDLAPKAIMKAQRNESLIFLKQ</sequence>
<organism evidence="2 3">
    <name type="scientific">Citrus unshiu</name>
    <name type="common">Satsuma mandarin</name>
    <name type="synonym">Citrus nobilis var. unshiu</name>
    <dbReference type="NCBI Taxonomy" id="55188"/>
    <lineage>
        <taxon>Eukaryota</taxon>
        <taxon>Viridiplantae</taxon>
        <taxon>Streptophyta</taxon>
        <taxon>Embryophyta</taxon>
        <taxon>Tracheophyta</taxon>
        <taxon>Spermatophyta</taxon>
        <taxon>Magnoliopsida</taxon>
        <taxon>eudicotyledons</taxon>
        <taxon>Gunneridae</taxon>
        <taxon>Pentapetalae</taxon>
        <taxon>rosids</taxon>
        <taxon>malvids</taxon>
        <taxon>Sapindales</taxon>
        <taxon>Rutaceae</taxon>
        <taxon>Aurantioideae</taxon>
        <taxon>Citrus</taxon>
    </lineage>
</organism>
<accession>A0A2H5Q809</accession>
<feature type="chain" id="PRO_5014178805" evidence="1">
    <location>
        <begin position="35"/>
        <end position="101"/>
    </location>
</feature>
<reference evidence="2 3" key="1">
    <citation type="journal article" date="2017" name="Front. Genet.">
        <title>Draft sequencing of the heterozygous diploid genome of Satsuma (Citrus unshiu Marc.) using a hybrid assembly approach.</title>
        <authorList>
            <person name="Shimizu T."/>
            <person name="Tanizawa Y."/>
            <person name="Mochizuki T."/>
            <person name="Nagasaki H."/>
            <person name="Yoshioka T."/>
            <person name="Toyoda A."/>
            <person name="Fujiyama A."/>
            <person name="Kaminuma E."/>
            <person name="Nakamura Y."/>
        </authorList>
    </citation>
    <scope>NUCLEOTIDE SEQUENCE [LARGE SCALE GENOMIC DNA]</scope>
    <source>
        <strain evidence="3">cv. Miyagawa wase</strain>
    </source>
</reference>
<name>A0A2H5Q809_CITUN</name>
<proteinExistence type="predicted"/>
<evidence type="ECO:0000313" key="3">
    <source>
        <dbReference type="Proteomes" id="UP000236630"/>
    </source>
</evidence>
<comment type="caution">
    <text evidence="2">The sequence shown here is derived from an EMBL/GenBank/DDBJ whole genome shotgun (WGS) entry which is preliminary data.</text>
</comment>
<dbReference type="STRING" id="55188.A0A2H5Q809"/>
<evidence type="ECO:0000313" key="2">
    <source>
        <dbReference type="EMBL" id="GAY60776.1"/>
    </source>
</evidence>
<feature type="signal peptide" evidence="1">
    <location>
        <begin position="1"/>
        <end position="34"/>
    </location>
</feature>
<keyword evidence="3" id="KW-1185">Reference proteome</keyword>
<dbReference type="EMBL" id="BDQV01000245">
    <property type="protein sequence ID" value="GAY60776.1"/>
    <property type="molecule type" value="Genomic_DNA"/>
</dbReference>